<dbReference type="EMBL" id="JAMKOV010000002">
    <property type="protein sequence ID" value="KAI8043012.1"/>
    <property type="molecule type" value="Genomic_DNA"/>
</dbReference>
<proteinExistence type="predicted"/>
<gene>
    <name evidence="1" type="ORF">M5D96_004337</name>
</gene>
<accession>A0A9Q0BSJ2</accession>
<name>A0A9Q0BSJ2_9MUSC</name>
<comment type="caution">
    <text evidence="1">The sequence shown here is derived from an EMBL/GenBank/DDBJ whole genome shotgun (WGS) entry which is preliminary data.</text>
</comment>
<organism evidence="1 2">
    <name type="scientific">Drosophila gunungcola</name>
    <name type="common">fruit fly</name>
    <dbReference type="NCBI Taxonomy" id="103775"/>
    <lineage>
        <taxon>Eukaryota</taxon>
        <taxon>Metazoa</taxon>
        <taxon>Ecdysozoa</taxon>
        <taxon>Arthropoda</taxon>
        <taxon>Hexapoda</taxon>
        <taxon>Insecta</taxon>
        <taxon>Pterygota</taxon>
        <taxon>Neoptera</taxon>
        <taxon>Endopterygota</taxon>
        <taxon>Diptera</taxon>
        <taxon>Brachycera</taxon>
        <taxon>Muscomorpha</taxon>
        <taxon>Ephydroidea</taxon>
        <taxon>Drosophilidae</taxon>
        <taxon>Drosophila</taxon>
        <taxon>Sophophora</taxon>
    </lineage>
</organism>
<reference evidence="1" key="1">
    <citation type="journal article" date="2023" name="Genome Biol. Evol.">
        <title>Long-read-based Genome Assembly of Drosophila gunungcola Reveals Fewer Chemosensory Genes in Flower-breeding Species.</title>
        <authorList>
            <person name="Negi A."/>
            <person name="Liao B.Y."/>
            <person name="Yeh S.D."/>
        </authorList>
    </citation>
    <scope>NUCLEOTIDE SEQUENCE</scope>
    <source>
        <strain evidence="1">Sukarami</strain>
    </source>
</reference>
<evidence type="ECO:0000313" key="1">
    <source>
        <dbReference type="EMBL" id="KAI8043012.1"/>
    </source>
</evidence>
<dbReference type="AlphaFoldDB" id="A0A9Q0BSJ2"/>
<dbReference type="Proteomes" id="UP001059596">
    <property type="component" value="Unassembled WGS sequence"/>
</dbReference>
<evidence type="ECO:0000313" key="2">
    <source>
        <dbReference type="Proteomes" id="UP001059596"/>
    </source>
</evidence>
<keyword evidence="2" id="KW-1185">Reference proteome</keyword>
<sequence>MASWLSIVDEVAPVLLELLVGVWPAPALCVLEARLCTDSRSLSDSCVEERLPCRWLCPCPL</sequence>
<protein>
    <submittedName>
        <fullName evidence="1">Uncharacterized protein</fullName>
    </submittedName>
</protein>